<dbReference type="Proteomes" id="UP000824540">
    <property type="component" value="Unassembled WGS sequence"/>
</dbReference>
<gene>
    <name evidence="1" type="ORF">JZ751_024744</name>
</gene>
<evidence type="ECO:0000313" key="2">
    <source>
        <dbReference type="Proteomes" id="UP000824540"/>
    </source>
</evidence>
<evidence type="ECO:0000313" key="1">
    <source>
        <dbReference type="EMBL" id="KAG9350855.1"/>
    </source>
</evidence>
<dbReference type="EMBL" id="JAFBMS010000007">
    <property type="protein sequence ID" value="KAG9350855.1"/>
    <property type="molecule type" value="Genomic_DNA"/>
</dbReference>
<protein>
    <submittedName>
        <fullName evidence="1">Uncharacterized protein</fullName>
    </submittedName>
</protein>
<feature type="non-terminal residue" evidence="1">
    <location>
        <position position="1"/>
    </location>
</feature>
<comment type="caution">
    <text evidence="1">The sequence shown here is derived from an EMBL/GenBank/DDBJ whole genome shotgun (WGS) entry which is preliminary data.</text>
</comment>
<name>A0A8T2PE94_9TELE</name>
<reference evidence="1" key="1">
    <citation type="thesis" date="2021" institute="BYU ScholarsArchive" country="Provo, UT, USA">
        <title>Applications of and Algorithms for Genome Assembly and Genomic Analyses with an Emphasis on Marine Teleosts.</title>
        <authorList>
            <person name="Pickett B.D."/>
        </authorList>
    </citation>
    <scope>NUCLEOTIDE SEQUENCE</scope>
    <source>
        <strain evidence="1">HI-2016</strain>
    </source>
</reference>
<dbReference type="AlphaFoldDB" id="A0A8T2PE94"/>
<accession>A0A8T2PE94</accession>
<keyword evidence="2" id="KW-1185">Reference proteome</keyword>
<dbReference type="Gene3D" id="2.60.120.1000">
    <property type="match status" value="1"/>
</dbReference>
<organism evidence="1 2">
    <name type="scientific">Albula glossodonta</name>
    <name type="common">roundjaw bonefish</name>
    <dbReference type="NCBI Taxonomy" id="121402"/>
    <lineage>
        <taxon>Eukaryota</taxon>
        <taxon>Metazoa</taxon>
        <taxon>Chordata</taxon>
        <taxon>Craniata</taxon>
        <taxon>Vertebrata</taxon>
        <taxon>Euteleostomi</taxon>
        <taxon>Actinopterygii</taxon>
        <taxon>Neopterygii</taxon>
        <taxon>Teleostei</taxon>
        <taxon>Albuliformes</taxon>
        <taxon>Albulidae</taxon>
        <taxon>Albula</taxon>
    </lineage>
</organism>
<sequence>ITGRWESEQRSSNASVQWFSKLSNGFWVEVQLSVRSRPEVTGSDMELLPLRDLSVKGRGEHWVQDFRAILGPLCFL</sequence>
<proteinExistence type="predicted"/>